<evidence type="ECO:0008006" key="3">
    <source>
        <dbReference type="Google" id="ProtNLM"/>
    </source>
</evidence>
<evidence type="ECO:0000313" key="2">
    <source>
        <dbReference type="Proteomes" id="UP000007485"/>
    </source>
</evidence>
<gene>
    <name evidence="1" type="ordered locus">VMUT_2270</name>
</gene>
<dbReference type="KEGG" id="vmo:VMUT_2270"/>
<name>F0QXY0_VULM7</name>
<keyword evidence="2" id="KW-1185">Reference proteome</keyword>
<organism evidence="1 2">
    <name type="scientific">Vulcanisaeta moutnovskia (strain 768-28)</name>
    <dbReference type="NCBI Taxonomy" id="985053"/>
    <lineage>
        <taxon>Archaea</taxon>
        <taxon>Thermoproteota</taxon>
        <taxon>Thermoprotei</taxon>
        <taxon>Thermoproteales</taxon>
        <taxon>Thermoproteaceae</taxon>
        <taxon>Vulcanisaeta</taxon>
    </lineage>
</organism>
<dbReference type="AlphaFoldDB" id="F0QXY0"/>
<sequence length="162" mass="18074">MFQVSDIEGAIRGCLDIIGVSVGDCLFGVYDCRSIDVHGAGAYVFFDGSGVYYVGEADDVACRLLKEHCSVHIGGSEGVVRFLMHYLNEICANSSKWVGLDAVGREEFIKKILGEKINSLRIYVVTCKELSDSKQGNRRVRNKLRIRLEECLKEKLRPILNP</sequence>
<accession>F0QXY0</accession>
<dbReference type="eggNOG" id="arCOG11249">
    <property type="taxonomic scope" value="Archaea"/>
</dbReference>
<proteinExistence type="predicted"/>
<reference evidence="1 2" key="1">
    <citation type="journal article" date="2011" name="J. Bacteriol.">
        <title>Complete genome sequence of 'Vulcanisaeta moutnovskia' strain 768-28, a novel member of the hyperthermophilic crenarchaeal genus vulcanisaeta.</title>
        <authorList>
            <person name="Gumerov V.M."/>
            <person name="Mardanov A.V."/>
            <person name="Beletsky A.V."/>
            <person name="Prokofeva M.I."/>
            <person name="Bonch-Osmolovskaya E.A."/>
            <person name="Ravin N.V."/>
            <person name="Skryabin K.G."/>
        </authorList>
    </citation>
    <scope>NUCLEOTIDE SEQUENCE [LARGE SCALE GENOMIC DNA]</scope>
    <source>
        <strain evidence="1 2">768-28</strain>
    </source>
</reference>
<dbReference type="RefSeq" id="WP_013605627.1">
    <property type="nucleotide sequence ID" value="NC_015151.1"/>
</dbReference>
<protein>
    <recommendedName>
        <fullName evidence="3">GIY-YIG domain-containing protein</fullName>
    </recommendedName>
</protein>
<dbReference type="GeneID" id="10289922"/>
<dbReference type="OrthoDB" id="28299at2157"/>
<dbReference type="HOGENOM" id="CLU_1631751_0_0_2"/>
<evidence type="ECO:0000313" key="1">
    <source>
        <dbReference type="EMBL" id="ADY02466.1"/>
    </source>
</evidence>
<dbReference type="EMBL" id="CP002529">
    <property type="protein sequence ID" value="ADY02466.1"/>
    <property type="molecule type" value="Genomic_DNA"/>
</dbReference>
<dbReference type="Proteomes" id="UP000007485">
    <property type="component" value="Chromosome"/>
</dbReference>